<proteinExistence type="predicted"/>
<dbReference type="PANTHER" id="PTHR48187:SF2">
    <property type="entry name" value="LD21810P"/>
    <property type="match status" value="1"/>
</dbReference>
<dbReference type="GO" id="GO:0043531">
    <property type="term" value="F:ADP binding"/>
    <property type="evidence" value="ECO:0007669"/>
    <property type="project" value="InterPro"/>
</dbReference>
<dbReference type="SUPFAM" id="SSF53474">
    <property type="entry name" value="alpha/beta-Hydrolases"/>
    <property type="match status" value="1"/>
</dbReference>
<dbReference type="Pfam" id="PF00931">
    <property type="entry name" value="NB-ARC"/>
    <property type="match status" value="1"/>
</dbReference>
<dbReference type="SUPFAM" id="SSF52540">
    <property type="entry name" value="P-loop containing nucleoside triphosphate hydrolases"/>
    <property type="match status" value="1"/>
</dbReference>
<protein>
    <recommendedName>
        <fullName evidence="2">NB-ARC domain-containing protein</fullName>
    </recommendedName>
</protein>
<dbReference type="Gene3D" id="3.40.50.300">
    <property type="entry name" value="P-loop containing nucleotide triphosphate hydrolases"/>
    <property type="match status" value="1"/>
</dbReference>
<organism evidence="3 4">
    <name type="scientific">Penicillium subrubescens</name>
    <dbReference type="NCBI Taxonomy" id="1316194"/>
    <lineage>
        <taxon>Eukaryota</taxon>
        <taxon>Fungi</taxon>
        <taxon>Dikarya</taxon>
        <taxon>Ascomycota</taxon>
        <taxon>Pezizomycotina</taxon>
        <taxon>Eurotiomycetes</taxon>
        <taxon>Eurotiomycetidae</taxon>
        <taxon>Eurotiales</taxon>
        <taxon>Aspergillaceae</taxon>
        <taxon>Penicillium</taxon>
    </lineage>
</organism>
<dbReference type="Gene3D" id="3.40.50.1820">
    <property type="entry name" value="alpha/beta hydrolase"/>
    <property type="match status" value="1"/>
</dbReference>
<dbReference type="Proteomes" id="UP000186955">
    <property type="component" value="Unassembled WGS sequence"/>
</dbReference>
<reference evidence="3 4" key="1">
    <citation type="submission" date="2016-10" db="EMBL/GenBank/DDBJ databases">
        <title>Genome sequence of the ascomycete fungus Penicillium subrubescens.</title>
        <authorList>
            <person name="De Vries R.P."/>
            <person name="Peng M."/>
            <person name="Dilokpimol A."/>
            <person name="Hilden K."/>
            <person name="Makela M.R."/>
            <person name="Grigoriev I."/>
            <person name="Riley R."/>
            <person name="Granchi Z."/>
        </authorList>
    </citation>
    <scope>NUCLEOTIDE SEQUENCE [LARGE SCALE GENOMIC DNA]</scope>
    <source>
        <strain evidence="3 4">CBS 132785</strain>
    </source>
</reference>
<evidence type="ECO:0000313" key="4">
    <source>
        <dbReference type="Proteomes" id="UP000186955"/>
    </source>
</evidence>
<gene>
    <name evidence="3" type="ORF">PENSUB_8779</name>
</gene>
<feature type="region of interest" description="Disordered" evidence="1">
    <location>
        <begin position="952"/>
        <end position="1088"/>
    </location>
</feature>
<keyword evidence="4" id="KW-1185">Reference proteome</keyword>
<dbReference type="InterPro" id="IPR029058">
    <property type="entry name" value="AB_hydrolase_fold"/>
</dbReference>
<feature type="domain" description="NB-ARC" evidence="2">
    <location>
        <begin position="395"/>
        <end position="567"/>
    </location>
</feature>
<name>A0A1Q5TF89_9EURO</name>
<feature type="compositionally biased region" description="Basic and acidic residues" evidence="1">
    <location>
        <begin position="985"/>
        <end position="1008"/>
    </location>
</feature>
<feature type="compositionally biased region" description="Basic and acidic residues" evidence="1">
    <location>
        <begin position="1022"/>
        <end position="1035"/>
    </location>
</feature>
<feature type="compositionally biased region" description="Basic residues" evidence="1">
    <location>
        <begin position="1045"/>
        <end position="1057"/>
    </location>
</feature>
<evidence type="ECO:0000259" key="2">
    <source>
        <dbReference type="Pfam" id="PF00931"/>
    </source>
</evidence>
<feature type="compositionally biased region" description="Polar residues" evidence="1">
    <location>
        <begin position="713"/>
        <end position="723"/>
    </location>
</feature>
<feature type="compositionally biased region" description="Polar residues" evidence="1">
    <location>
        <begin position="875"/>
        <end position="892"/>
    </location>
</feature>
<sequence>MTHHPSVKPFGLTQVYAPPRGEIPTVDIVFVHGLNGHPENSWTSKTSGCFWPVDLLPDVLGQLRPRILTYGYNANVAAFTDGASRDSIVSHAETLASNLAANRNLRSCSDRPIIFVCHSLGGLVVKRALIYSRSLSNEKTEHLRSVYVSTFGILFLGTPHNGSDIAKWGLLLHKICTAVLPKKVMEGSPQLIKALQTNNETLQHINSLFADIMSRFHIYLFHETRSMDVRGTREIIVDEASAAPYFEGVERGGIEADHSHMCKFDDENSSGYEVVAEAILRYSRQAPSVIADRWIEERKTRTLEKKAKAREIYDGTDDTVGQSMPDLKTPATGYSVPDLRRGSATDAYNPSTSELGKTVTLPLSRSLNSLPSQNDPPLFVAPPGFHPNATFFGMQTELEELHRRLFRAKARAERAMAVLIAGVPGSGKTHLARQYVFAQRECYTGGIFWVDAKSRESAYKCFWEIAQAATLVDHKEAEDPNYQKSRTYVNAVRNWLQSRNEWLLVFDGITFDHDDDINDFRPFLPWNKRCSIIYTSIDATLRKKQRLFEPYCLHMPRLKVEDACRLLYKDLGIRRPTAEQASKATELVEHYECLPLAIHAIGHRLNATGKPIERYRVKHQVTDKKLAEPFLSIMNDLYRLNQREALNLINLLSFLGHHVPVGLLMLGRSIMTVENAEIMSSAQSGEDPDLDTTLGTLIHYGLVERTSDADLSFQSNGSAQTSSDEMHAEPKPTPQLTDSFTESSQDGFFSIYRGNSVVDVVKIHSVVQGFCRDELKIKDEEYKDLKQNPGFYDSWLIVATRFLCRSYETAKERMAHYHDCGLVRDYREYETHASRLLELFPKKSAIGNHPYVLREAHESLRQLMKSISGEIDRMSPSSSQESARNQKSVFDRSSSSSSSFPESSADEGGLSRQSTWNWTESGSIRAESPEEMMGLPRFKLELFPPHIFRQQAGSESEDGYETDGEAKEAPRISPALSQMSQTTERPTERLTEKLTEKLPERPMERPTEMSKQTPPSASPPVPREDTQEWQLVDRHSRTRSTGPRPSKRPRGPGRFRGAKPDTPVVKVSQIQGRGSSSRVPSDHSEGSSILASAAEKALAAVRRISGGKTGSDMNTPPSNKENMPTWASIAARRMLEANETPMRRPASMPATLGPEAPVSSGLQMKPSVESLDSQSSRVFASPLSHELMSHEIIEPLARSTYSDPGRDYLEQSLGALDLHTAPTSQINSRRPSIQDDIETTIRRDLSASTPSVFPYGIPTRELSASTPSLVQYPPPLLPYDQDITITIPHRRSVPQCAPGPAFSSPMAPKLVAVAHPSAIMPGSLPLSTAGSESTVNQTAERPGSEALSRGSSNFSHQSWATEPVRSPPRFSPASSFAQPSDITRSPTPLLQQRALPSTGSWTSDRPLSSSVSAIQSDNLYPVLPQNHRRLGSVDERLRNVELAWDPAVGPTQLLHFGGHRVDVRDARLRLQEVGRLQTPRHMPTYQLYHSNMSGPLVQGDGHVYAPARALEVYGVRARSGSSPSRPEFNGLGVQFNDRVFD</sequence>
<feature type="compositionally biased region" description="Polar residues" evidence="1">
    <location>
        <begin position="1349"/>
        <end position="1360"/>
    </location>
</feature>
<dbReference type="EMBL" id="MNBE01000665">
    <property type="protein sequence ID" value="OKO98862.1"/>
    <property type="molecule type" value="Genomic_DNA"/>
</dbReference>
<evidence type="ECO:0000256" key="1">
    <source>
        <dbReference type="SAM" id="MobiDB-lite"/>
    </source>
</evidence>
<feature type="compositionally biased region" description="Low complexity" evidence="1">
    <location>
        <begin position="1371"/>
        <end position="1380"/>
    </location>
</feature>
<dbReference type="GO" id="GO:0017000">
    <property type="term" value="P:antibiotic biosynthetic process"/>
    <property type="evidence" value="ECO:0007669"/>
    <property type="project" value="UniProtKB-ARBA"/>
</dbReference>
<dbReference type="PANTHER" id="PTHR48187">
    <property type="entry name" value="LD21810P"/>
    <property type="match status" value="1"/>
</dbReference>
<feature type="region of interest" description="Disordered" evidence="1">
    <location>
        <begin position="871"/>
        <end position="916"/>
    </location>
</feature>
<feature type="region of interest" description="Disordered" evidence="1">
    <location>
        <begin position="316"/>
        <end position="354"/>
    </location>
</feature>
<feature type="compositionally biased region" description="Polar residues" evidence="1">
    <location>
        <begin position="1068"/>
        <end position="1079"/>
    </location>
</feature>
<feature type="region of interest" description="Disordered" evidence="1">
    <location>
        <begin position="713"/>
        <end position="739"/>
    </location>
</feature>
<dbReference type="GO" id="GO:0072330">
    <property type="term" value="P:monocarboxylic acid biosynthetic process"/>
    <property type="evidence" value="ECO:0007669"/>
    <property type="project" value="UniProtKB-ARBA"/>
</dbReference>
<dbReference type="InterPro" id="IPR027417">
    <property type="entry name" value="P-loop_NTPase"/>
</dbReference>
<feature type="compositionally biased region" description="Polar residues" evidence="1">
    <location>
        <begin position="1325"/>
        <end position="1339"/>
    </location>
</feature>
<evidence type="ECO:0000313" key="3">
    <source>
        <dbReference type="EMBL" id="OKO98862.1"/>
    </source>
</evidence>
<feature type="compositionally biased region" description="Low complexity" evidence="1">
    <location>
        <begin position="893"/>
        <end position="903"/>
    </location>
</feature>
<accession>A0A1Q5TF89</accession>
<feature type="region of interest" description="Disordered" evidence="1">
    <location>
        <begin position="1324"/>
        <end position="1386"/>
    </location>
</feature>
<dbReference type="InterPro" id="IPR002182">
    <property type="entry name" value="NB-ARC"/>
</dbReference>
<feature type="compositionally biased region" description="Polar residues" evidence="1">
    <location>
        <begin position="975"/>
        <end position="984"/>
    </location>
</feature>
<comment type="caution">
    <text evidence="3">The sequence shown here is derived from an EMBL/GenBank/DDBJ whole genome shotgun (WGS) entry which is preliminary data.</text>
</comment>